<feature type="region of interest" description="Disordered" evidence="1">
    <location>
        <begin position="1"/>
        <end position="20"/>
    </location>
</feature>
<dbReference type="EMBL" id="AP018218">
    <property type="protein sequence ID" value="BAY72972.1"/>
    <property type="molecule type" value="Genomic_DNA"/>
</dbReference>
<accession>A0A1Z4KVS9</accession>
<geneLocation type="plasmid" evidence="2">
    <name>plasmid2</name>
</geneLocation>
<organism evidence="2 3">
    <name type="scientific">Trichormus variabilis NIES-23</name>
    <dbReference type="NCBI Taxonomy" id="1973479"/>
    <lineage>
        <taxon>Bacteria</taxon>
        <taxon>Bacillati</taxon>
        <taxon>Cyanobacteriota</taxon>
        <taxon>Cyanophyceae</taxon>
        <taxon>Nostocales</taxon>
        <taxon>Nostocaceae</taxon>
        <taxon>Trichormus</taxon>
    </lineage>
</organism>
<dbReference type="Proteomes" id="UP000217507">
    <property type="component" value="Plasmid Plasmid2 dna"/>
</dbReference>
<evidence type="ECO:0000313" key="3">
    <source>
        <dbReference type="Proteomes" id="UP000217507"/>
    </source>
</evidence>
<feature type="compositionally biased region" description="Basic and acidic residues" evidence="1">
    <location>
        <begin position="142"/>
        <end position="151"/>
    </location>
</feature>
<feature type="region of interest" description="Disordered" evidence="1">
    <location>
        <begin position="126"/>
        <end position="160"/>
    </location>
</feature>
<name>A0A1Z4KVS9_ANAVA</name>
<dbReference type="AlphaFoldDB" id="A0A1Z4KVS9"/>
<gene>
    <name evidence="2" type="ORF">NIES23_58000</name>
</gene>
<protein>
    <submittedName>
        <fullName evidence="2">Uncharacterized protein</fullName>
    </submittedName>
</protein>
<evidence type="ECO:0000313" key="2">
    <source>
        <dbReference type="EMBL" id="BAY72972.1"/>
    </source>
</evidence>
<proteinExistence type="predicted"/>
<sequence>MSNKTSPDKNVTGFEDNYSSKHLNPDIQDYLNLEETLDESVNTEVTSQDSSSGITLTKTAIITIQLTPNSEKAIISIGIQDAPPIIKIIPLAEIKSQPIINNWLNDLEKSLPQMLNICKQRMVKQATEQNQQEQSRQVQKRNLPEDKDKKPAPNNQLSLF</sequence>
<feature type="compositionally biased region" description="Low complexity" evidence="1">
    <location>
        <begin position="126"/>
        <end position="141"/>
    </location>
</feature>
<keyword evidence="2" id="KW-0614">Plasmid</keyword>
<reference evidence="2 3" key="1">
    <citation type="submission" date="2017-06" db="EMBL/GenBank/DDBJ databases">
        <title>Genome sequencing of cyanobaciteial culture collection at National Institute for Environmental Studies (NIES).</title>
        <authorList>
            <person name="Hirose Y."/>
            <person name="Shimura Y."/>
            <person name="Fujisawa T."/>
            <person name="Nakamura Y."/>
            <person name="Kawachi M."/>
        </authorList>
    </citation>
    <scope>NUCLEOTIDE SEQUENCE [LARGE SCALE GENOMIC DNA]</scope>
    <source>
        <strain evidence="2 3">NIES-23</strain>
        <plasmid evidence="3">Plasmid Plasmid2 dna</plasmid>
    </source>
</reference>
<evidence type="ECO:0000256" key="1">
    <source>
        <dbReference type="SAM" id="MobiDB-lite"/>
    </source>
</evidence>